<dbReference type="RefSeq" id="XP_013236354.1">
    <property type="nucleotide sequence ID" value="XM_013380900.1"/>
</dbReference>
<dbReference type="GeneID" id="25261160"/>
<feature type="compositionally biased region" description="Polar residues" evidence="1">
    <location>
        <begin position="34"/>
        <end position="44"/>
    </location>
</feature>
<sequence length="67" mass="7645">MLWKRDAEKVPYISKAEREKRKQDEQLKLLQQDTPSSGGRSPNPISIAKPPSSGGRFLQHEKEAIKE</sequence>
<keyword evidence="3" id="KW-1185">Reference proteome</keyword>
<evidence type="ECO:0000313" key="3">
    <source>
        <dbReference type="Proteomes" id="UP000029725"/>
    </source>
</evidence>
<gene>
    <name evidence="2" type="ORF">DI09_9p100</name>
</gene>
<dbReference type="EMBL" id="JMKJ01000612">
    <property type="protein sequence ID" value="KGG49927.1"/>
    <property type="molecule type" value="Genomic_DNA"/>
</dbReference>
<feature type="region of interest" description="Disordered" evidence="1">
    <location>
        <begin position="1"/>
        <end position="67"/>
    </location>
</feature>
<dbReference type="AlphaFoldDB" id="A0A098VLG0"/>
<feature type="compositionally biased region" description="Basic and acidic residues" evidence="1">
    <location>
        <begin position="1"/>
        <end position="27"/>
    </location>
</feature>
<dbReference type="HOGENOM" id="CLU_2812965_0_0_1"/>
<name>A0A098VLG0_9MICR</name>
<reference evidence="2 3" key="1">
    <citation type="submission" date="2014-04" db="EMBL/GenBank/DDBJ databases">
        <title>A new species of microsporidia sheds light on the evolution of extreme parasitism.</title>
        <authorList>
            <person name="Haag K.L."/>
            <person name="James T.Y."/>
            <person name="Larsson R."/>
            <person name="Schaer T.M."/>
            <person name="Refardt D."/>
            <person name="Pombert J.-F."/>
            <person name="Ebert D."/>
        </authorList>
    </citation>
    <scope>NUCLEOTIDE SEQUENCE [LARGE SCALE GENOMIC DNA]</scope>
    <source>
        <strain evidence="2 3">UGP3</strain>
        <tissue evidence="2">Spores</tissue>
    </source>
</reference>
<feature type="compositionally biased region" description="Basic and acidic residues" evidence="1">
    <location>
        <begin position="58"/>
        <end position="67"/>
    </location>
</feature>
<accession>A0A098VLG0</accession>
<evidence type="ECO:0000256" key="1">
    <source>
        <dbReference type="SAM" id="MobiDB-lite"/>
    </source>
</evidence>
<comment type="caution">
    <text evidence="2">The sequence shown here is derived from an EMBL/GenBank/DDBJ whole genome shotgun (WGS) entry which is preliminary data.</text>
</comment>
<dbReference type="Proteomes" id="UP000029725">
    <property type="component" value="Unassembled WGS sequence"/>
</dbReference>
<proteinExistence type="predicted"/>
<organism evidence="2 3">
    <name type="scientific">Mitosporidium daphniae</name>
    <dbReference type="NCBI Taxonomy" id="1485682"/>
    <lineage>
        <taxon>Eukaryota</taxon>
        <taxon>Fungi</taxon>
        <taxon>Fungi incertae sedis</taxon>
        <taxon>Microsporidia</taxon>
        <taxon>Mitosporidium</taxon>
    </lineage>
</organism>
<protein>
    <submittedName>
        <fullName evidence="2">Uncharacterized protein</fullName>
    </submittedName>
</protein>
<dbReference type="VEuPathDB" id="MicrosporidiaDB:DI09_9p100"/>
<evidence type="ECO:0000313" key="2">
    <source>
        <dbReference type="EMBL" id="KGG49927.1"/>
    </source>
</evidence>